<dbReference type="SMART" id="SM00028">
    <property type="entry name" value="TPR"/>
    <property type="match status" value="4"/>
</dbReference>
<dbReference type="Gene3D" id="1.25.40.10">
    <property type="entry name" value="Tetratricopeptide repeat domain"/>
    <property type="match status" value="1"/>
</dbReference>
<accession>A0ABT6YE88</accession>
<organism evidence="5 6">
    <name type="scientific">Flectobacillus roseus</name>
    <dbReference type="NCBI Taxonomy" id="502259"/>
    <lineage>
        <taxon>Bacteria</taxon>
        <taxon>Pseudomonadati</taxon>
        <taxon>Bacteroidota</taxon>
        <taxon>Cytophagia</taxon>
        <taxon>Cytophagales</taxon>
        <taxon>Flectobacillaceae</taxon>
        <taxon>Flectobacillus</taxon>
    </lineage>
</organism>
<dbReference type="EMBL" id="JASHIF010000023">
    <property type="protein sequence ID" value="MDI9861904.1"/>
    <property type="molecule type" value="Genomic_DNA"/>
</dbReference>
<proteinExistence type="predicted"/>
<gene>
    <name evidence="5" type="ORF">QM524_21965</name>
</gene>
<dbReference type="PANTHER" id="PTHR44943">
    <property type="entry name" value="CELLULOSE SYNTHASE OPERON PROTEIN C"/>
    <property type="match status" value="1"/>
</dbReference>
<sequence length="420" mass="47970">MKLLSRYLLLFLTLSSLCFQSYSQAPTLDSDELFKLARNAAFEQKNYPLAVSYCQQALKKSPDYQDIRVFLGRIYIWTDKTDSARAELGQVLAANPKNKEALSSMIDLEYWNDHPQEALTICETALGYYPDDTEILLKKAKALKDLKKFDEGLSIVNGVIKREPQNTEARTLAGRMQDNSRQVFATLSYDFFYFDKNYNSSLHEQPWHLTSISVSRGSQVGSFIGRVTHAKRFGDDGIQFELDGYPRISKTFYTYVNFGYSPSLPVFPTFRNGFSLYANLPKSFEGEIGYRYLKFSDETWIYTGSLGKYIGNYWFNLRAFLVPSNSDISQSYTFTTRYYFGGSFDFLSLGIGSGISPDESRNVLLEGGRKLNTFKVNLGYSKVFKEKTTLGLSASWFNEDLSQRVNGNQFDIGISIRRKL</sequence>
<name>A0ABT6YE88_9BACT</name>
<evidence type="ECO:0000256" key="2">
    <source>
        <dbReference type="ARBA" id="ARBA00022803"/>
    </source>
</evidence>
<keyword evidence="2" id="KW-0802">TPR repeat</keyword>
<reference evidence="5 6" key="1">
    <citation type="submission" date="2023-05" db="EMBL/GenBank/DDBJ databases">
        <title>Novel species of genus Flectobacillus isolated from stream in China.</title>
        <authorList>
            <person name="Lu H."/>
        </authorList>
    </citation>
    <scope>NUCLEOTIDE SEQUENCE [LARGE SCALE GENOMIC DNA]</scope>
    <source>
        <strain evidence="5 6">KCTC 42575</strain>
    </source>
</reference>
<feature type="domain" description="YaiO beta-barrel" evidence="4">
    <location>
        <begin position="186"/>
        <end position="359"/>
    </location>
</feature>
<keyword evidence="6" id="KW-1185">Reference proteome</keyword>
<dbReference type="PANTHER" id="PTHR44943:SF8">
    <property type="entry name" value="TPR REPEAT-CONTAINING PROTEIN MJ0263"/>
    <property type="match status" value="1"/>
</dbReference>
<evidence type="ECO:0000313" key="6">
    <source>
        <dbReference type="Proteomes" id="UP001236507"/>
    </source>
</evidence>
<dbReference type="Proteomes" id="UP001236507">
    <property type="component" value="Unassembled WGS sequence"/>
</dbReference>
<feature type="chain" id="PRO_5045841129" evidence="3">
    <location>
        <begin position="26"/>
        <end position="420"/>
    </location>
</feature>
<dbReference type="InterPro" id="IPR051685">
    <property type="entry name" value="Ycf3/AcsC/BcsC/TPR_MFPF"/>
</dbReference>
<dbReference type="Pfam" id="PF19413">
    <property type="entry name" value="YaiO"/>
    <property type="match status" value="1"/>
</dbReference>
<dbReference type="NCBIfam" id="TIGR04390">
    <property type="entry name" value="OMP_YaiO_dom"/>
    <property type="match status" value="1"/>
</dbReference>
<dbReference type="Pfam" id="PF14559">
    <property type="entry name" value="TPR_19"/>
    <property type="match status" value="2"/>
</dbReference>
<dbReference type="SUPFAM" id="SSF48452">
    <property type="entry name" value="TPR-like"/>
    <property type="match status" value="1"/>
</dbReference>
<dbReference type="RefSeq" id="WP_283346240.1">
    <property type="nucleotide sequence ID" value="NZ_JASHIF010000023.1"/>
</dbReference>
<comment type="caution">
    <text evidence="5">The sequence shown here is derived from an EMBL/GenBank/DDBJ whole genome shotgun (WGS) entry which is preliminary data.</text>
</comment>
<feature type="signal peptide" evidence="3">
    <location>
        <begin position="1"/>
        <end position="25"/>
    </location>
</feature>
<protein>
    <submittedName>
        <fullName evidence="5">YaiO family outer membrane beta-barrel protein</fullName>
    </submittedName>
</protein>
<evidence type="ECO:0000259" key="4">
    <source>
        <dbReference type="Pfam" id="PF19413"/>
    </source>
</evidence>
<keyword evidence="3" id="KW-0732">Signal</keyword>
<dbReference type="InterPro" id="IPR019734">
    <property type="entry name" value="TPR_rpt"/>
</dbReference>
<evidence type="ECO:0000256" key="3">
    <source>
        <dbReference type="SAM" id="SignalP"/>
    </source>
</evidence>
<evidence type="ECO:0000256" key="1">
    <source>
        <dbReference type="ARBA" id="ARBA00022737"/>
    </source>
</evidence>
<dbReference type="InterPro" id="IPR030887">
    <property type="entry name" value="Beta-barrel_YaiO"/>
</dbReference>
<evidence type="ECO:0000313" key="5">
    <source>
        <dbReference type="EMBL" id="MDI9861904.1"/>
    </source>
</evidence>
<keyword evidence="1" id="KW-0677">Repeat</keyword>
<dbReference type="InterPro" id="IPR011990">
    <property type="entry name" value="TPR-like_helical_dom_sf"/>
</dbReference>